<gene>
    <name evidence="2" type="ORF">KC19_9G094700</name>
</gene>
<evidence type="ECO:0000256" key="1">
    <source>
        <dbReference type="SAM" id="SignalP"/>
    </source>
</evidence>
<feature type="signal peptide" evidence="1">
    <location>
        <begin position="1"/>
        <end position="19"/>
    </location>
</feature>
<sequence length="72" mass="7899">MGLNAVLAILCNWLRGGGGRKSSNLVPLYLHNPLLLAAYRASKPSISACVIPNTRYRTLRRIASTNELPTYT</sequence>
<dbReference type="EMBL" id="CM026430">
    <property type="protein sequence ID" value="KAG0561817.1"/>
    <property type="molecule type" value="Genomic_DNA"/>
</dbReference>
<accession>A0A8T0GTD9</accession>
<keyword evidence="1" id="KW-0732">Signal</keyword>
<proteinExistence type="predicted"/>
<evidence type="ECO:0000313" key="2">
    <source>
        <dbReference type="EMBL" id="KAG0561817.1"/>
    </source>
</evidence>
<dbReference type="AlphaFoldDB" id="A0A8T0GTD9"/>
<evidence type="ECO:0008006" key="4">
    <source>
        <dbReference type="Google" id="ProtNLM"/>
    </source>
</evidence>
<comment type="caution">
    <text evidence="2">The sequence shown here is derived from an EMBL/GenBank/DDBJ whole genome shotgun (WGS) entry which is preliminary data.</text>
</comment>
<protein>
    <recommendedName>
        <fullName evidence="4">Secreted protein</fullName>
    </recommendedName>
</protein>
<reference evidence="2" key="1">
    <citation type="submission" date="2020-06" db="EMBL/GenBank/DDBJ databases">
        <title>WGS assembly of Ceratodon purpureus strain R40.</title>
        <authorList>
            <person name="Carey S.B."/>
            <person name="Jenkins J."/>
            <person name="Shu S."/>
            <person name="Lovell J.T."/>
            <person name="Sreedasyam A."/>
            <person name="Maumus F."/>
            <person name="Tiley G.P."/>
            <person name="Fernandez-Pozo N."/>
            <person name="Barry K."/>
            <person name="Chen C."/>
            <person name="Wang M."/>
            <person name="Lipzen A."/>
            <person name="Daum C."/>
            <person name="Saski C.A."/>
            <person name="Payton A.C."/>
            <person name="Mcbreen J.C."/>
            <person name="Conrad R.E."/>
            <person name="Kollar L.M."/>
            <person name="Olsson S."/>
            <person name="Huttunen S."/>
            <person name="Landis J.B."/>
            <person name="Wickett N.J."/>
            <person name="Johnson M.G."/>
            <person name="Rensing S.A."/>
            <person name="Grimwood J."/>
            <person name="Schmutz J."/>
            <person name="Mcdaniel S.F."/>
        </authorList>
    </citation>
    <scope>NUCLEOTIDE SEQUENCE</scope>
    <source>
        <strain evidence="2">R40</strain>
    </source>
</reference>
<dbReference type="Proteomes" id="UP000822688">
    <property type="component" value="Chromosome 9"/>
</dbReference>
<name>A0A8T0GTD9_CERPU</name>
<feature type="chain" id="PRO_5035917426" description="Secreted protein" evidence="1">
    <location>
        <begin position="20"/>
        <end position="72"/>
    </location>
</feature>
<evidence type="ECO:0000313" key="3">
    <source>
        <dbReference type="Proteomes" id="UP000822688"/>
    </source>
</evidence>
<keyword evidence="3" id="KW-1185">Reference proteome</keyword>
<organism evidence="2 3">
    <name type="scientific">Ceratodon purpureus</name>
    <name type="common">Fire moss</name>
    <name type="synonym">Dicranum purpureum</name>
    <dbReference type="NCBI Taxonomy" id="3225"/>
    <lineage>
        <taxon>Eukaryota</taxon>
        <taxon>Viridiplantae</taxon>
        <taxon>Streptophyta</taxon>
        <taxon>Embryophyta</taxon>
        <taxon>Bryophyta</taxon>
        <taxon>Bryophytina</taxon>
        <taxon>Bryopsida</taxon>
        <taxon>Dicranidae</taxon>
        <taxon>Pseudoditrichales</taxon>
        <taxon>Ditrichaceae</taxon>
        <taxon>Ceratodon</taxon>
    </lineage>
</organism>